<evidence type="ECO:0000259" key="1">
    <source>
        <dbReference type="SMART" id="SM00563"/>
    </source>
</evidence>
<proteinExistence type="predicted"/>
<dbReference type="Pfam" id="PF01553">
    <property type="entry name" value="Acyltransferase"/>
    <property type="match status" value="1"/>
</dbReference>
<gene>
    <name evidence="2" type="ORF">QO005_002956</name>
</gene>
<dbReference type="Proteomes" id="UP001235269">
    <property type="component" value="Unassembled WGS sequence"/>
</dbReference>
<organism evidence="2 3">
    <name type="scientific">Rhizobium paknamense</name>
    <dbReference type="NCBI Taxonomy" id="1206817"/>
    <lineage>
        <taxon>Bacteria</taxon>
        <taxon>Pseudomonadati</taxon>
        <taxon>Pseudomonadota</taxon>
        <taxon>Alphaproteobacteria</taxon>
        <taxon>Hyphomicrobiales</taxon>
        <taxon>Rhizobiaceae</taxon>
        <taxon>Rhizobium/Agrobacterium group</taxon>
        <taxon>Rhizobium</taxon>
    </lineage>
</organism>
<reference evidence="2 3" key="1">
    <citation type="submission" date="2023-07" db="EMBL/GenBank/DDBJ databases">
        <title>Genomic Encyclopedia of Type Strains, Phase IV (KMG-IV): sequencing the most valuable type-strain genomes for metagenomic binning, comparative biology and taxonomic classification.</title>
        <authorList>
            <person name="Goeker M."/>
        </authorList>
    </citation>
    <scope>NUCLEOTIDE SEQUENCE [LARGE SCALE GENOMIC DNA]</scope>
    <source>
        <strain evidence="2 3">DSM 100301</strain>
    </source>
</reference>
<comment type="caution">
    <text evidence="2">The sequence shown here is derived from an EMBL/GenBank/DDBJ whole genome shotgun (WGS) entry which is preliminary data.</text>
</comment>
<dbReference type="EMBL" id="JAUSWH010000009">
    <property type="protein sequence ID" value="MDQ0456614.1"/>
    <property type="molecule type" value="Genomic_DNA"/>
</dbReference>
<dbReference type="InterPro" id="IPR002123">
    <property type="entry name" value="Plipid/glycerol_acylTrfase"/>
</dbReference>
<sequence length="299" mass="34338">MARRQSMTMFGQLAETLSLLSHGQPGHIVDVLIAERGTRLVRHPLWPLMRPFLYSLLRYDRAIEFANAIENLPGFQSFDYLSRSLNLDLRVLNPERIPEKGGFLLISNHPTGIADGVAVFDLLKQRRPDMMFFANRDAVRVNPRFVEMVIPVEWREEHKSKLKTRETLEITHRAIAEGKVTVLFPSGRIAYWADGRLNERPWKTSAIGLARKYGLPLLPIHMRARNSGLFYWFANWSTELRDMTVFYELLNKKGQRFDITVGQPIPVEYLEGDPAALTKALEDHCVHRLAEDGDALFSP</sequence>
<name>A0ABU0IEE4_9HYPH</name>
<protein>
    <submittedName>
        <fullName evidence="2">Hemolysin</fullName>
    </submittedName>
</protein>
<dbReference type="RefSeq" id="WP_307158797.1">
    <property type="nucleotide sequence ID" value="NZ_JAUSWH010000009.1"/>
</dbReference>
<feature type="domain" description="Phospholipid/glycerol acyltransferase" evidence="1">
    <location>
        <begin position="103"/>
        <end position="225"/>
    </location>
</feature>
<keyword evidence="3" id="KW-1185">Reference proteome</keyword>
<accession>A0ABU0IEE4</accession>
<evidence type="ECO:0000313" key="2">
    <source>
        <dbReference type="EMBL" id="MDQ0456614.1"/>
    </source>
</evidence>
<dbReference type="SUPFAM" id="SSF69593">
    <property type="entry name" value="Glycerol-3-phosphate (1)-acyltransferase"/>
    <property type="match status" value="1"/>
</dbReference>
<dbReference type="SMART" id="SM00563">
    <property type="entry name" value="PlsC"/>
    <property type="match status" value="1"/>
</dbReference>
<evidence type="ECO:0000313" key="3">
    <source>
        <dbReference type="Proteomes" id="UP001235269"/>
    </source>
</evidence>